<name>A0A4P9ZSH7_9FUNG</name>
<reference evidence="2" key="1">
    <citation type="journal article" date="2018" name="Nat. Microbiol.">
        <title>Leveraging single-cell genomics to expand the fungal tree of life.</title>
        <authorList>
            <person name="Ahrendt S.R."/>
            <person name="Quandt C.A."/>
            <person name="Ciobanu D."/>
            <person name="Clum A."/>
            <person name="Salamov A."/>
            <person name="Andreopoulos B."/>
            <person name="Cheng J.F."/>
            <person name="Woyke T."/>
            <person name="Pelin A."/>
            <person name="Henrissat B."/>
            <person name="Reynolds N.K."/>
            <person name="Benny G.L."/>
            <person name="Smith M.E."/>
            <person name="James T.Y."/>
            <person name="Grigoriev I.V."/>
        </authorList>
    </citation>
    <scope>NUCLEOTIDE SEQUENCE [LARGE SCALE GENOMIC DNA]</scope>
    <source>
        <strain evidence="2">RSA 468</strain>
    </source>
</reference>
<dbReference type="GO" id="GO:0005740">
    <property type="term" value="C:mitochondrial envelope"/>
    <property type="evidence" value="ECO:0007669"/>
    <property type="project" value="TreeGrafter"/>
</dbReference>
<dbReference type="STRING" id="215637.A0A4P9ZSH7"/>
<dbReference type="PANTHER" id="PTHR31014">
    <property type="entry name" value="MITOCHONDRIAL TRANSLATION SYSTEM COMPONENT PET127-RELATED"/>
    <property type="match status" value="1"/>
</dbReference>
<dbReference type="AlphaFoldDB" id="A0A4P9ZSH7"/>
<dbReference type="GO" id="GO:0000964">
    <property type="term" value="P:mitochondrial RNA 5'-end processing"/>
    <property type="evidence" value="ECO:0007669"/>
    <property type="project" value="TreeGrafter"/>
</dbReference>
<dbReference type="PANTHER" id="PTHR31014:SF0">
    <property type="entry name" value="MITOCHONDRIAL TRANSLATION SYSTEM COMPONENT PET127-RELATED"/>
    <property type="match status" value="1"/>
</dbReference>
<proteinExistence type="predicted"/>
<evidence type="ECO:0000313" key="1">
    <source>
        <dbReference type="EMBL" id="RKP36148.1"/>
    </source>
</evidence>
<accession>A0A4P9ZSH7</accession>
<gene>
    <name evidence="1" type="ORF">BJ085DRAFT_19506</name>
</gene>
<sequence length="341" mass="40201">MQFEKPDFRKLPRLAHDLDRVLFSPGVHYLQDSRSKVFNFDPWLQKVPPNDAFDFDKLQPFIKPSKDKTLHSKAKKNNSKYVGSTSSMTHILSHIFFLVSMWRPLDITPLSQRFMKLPDSHTRGMRVPASVYLRYNKGVYAIDADKSFDVEDSILMILGKSMERFLTLRQPHFERLLKKSKDSSKVNMAEEQYSYASYNRFLLRSQLDCYDKRLPLKSFDLKSRATIAIRLLRDEFDSATEYRIKYPSGLIESFEREYFDMMRSAFLKYNFQARIGNMDGVFVAFHNTKSLFGFQYIPREEMDKVLFGSTRRGDKYFFLTLQLLEKVFDTVTAKYPAQVRL</sequence>
<protein>
    <submittedName>
        <fullName evidence="1">Mitochondrial protein Pet127-domain-containing protein</fullName>
    </submittedName>
</protein>
<keyword evidence="2" id="KW-1185">Reference proteome</keyword>
<evidence type="ECO:0000313" key="2">
    <source>
        <dbReference type="Proteomes" id="UP000268162"/>
    </source>
</evidence>
<dbReference type="EMBL" id="ML002710">
    <property type="protein sequence ID" value="RKP36148.1"/>
    <property type="molecule type" value="Genomic_DNA"/>
</dbReference>
<organism evidence="1 2">
    <name type="scientific">Dimargaris cristalligena</name>
    <dbReference type="NCBI Taxonomy" id="215637"/>
    <lineage>
        <taxon>Eukaryota</taxon>
        <taxon>Fungi</taxon>
        <taxon>Fungi incertae sedis</taxon>
        <taxon>Zoopagomycota</taxon>
        <taxon>Kickxellomycotina</taxon>
        <taxon>Dimargaritomycetes</taxon>
        <taxon>Dimargaritales</taxon>
        <taxon>Dimargaritaceae</taxon>
        <taxon>Dimargaris</taxon>
    </lineage>
</organism>
<dbReference type="InterPro" id="IPR013943">
    <property type="entry name" value="Pet127"/>
</dbReference>
<dbReference type="Proteomes" id="UP000268162">
    <property type="component" value="Unassembled WGS sequence"/>
</dbReference>
<dbReference type="Pfam" id="PF08634">
    <property type="entry name" value="Pet127"/>
    <property type="match status" value="1"/>
</dbReference>